<feature type="transmembrane region" description="Helical" evidence="7">
    <location>
        <begin position="142"/>
        <end position="164"/>
    </location>
</feature>
<comment type="subcellular location">
    <subcellularLocation>
        <location evidence="1">Membrane</location>
        <topology evidence="1">Multi-pass membrane protein</topology>
    </subcellularLocation>
</comment>
<reference evidence="11" key="1">
    <citation type="submission" date="2012-12" db="EMBL/GenBank/DDBJ databases">
        <authorList>
            <person name="Hellsten U."/>
            <person name="Grimwood J."/>
            <person name="Chapman J.A."/>
            <person name="Shapiro H."/>
            <person name="Aerts A."/>
            <person name="Otillar R.P."/>
            <person name="Terry A.Y."/>
            <person name="Boore J.L."/>
            <person name="Simakov O."/>
            <person name="Marletaz F."/>
            <person name="Cho S.-J."/>
            <person name="Edsinger-Gonzales E."/>
            <person name="Havlak P."/>
            <person name="Kuo D.-H."/>
            <person name="Larsson T."/>
            <person name="Lv J."/>
            <person name="Arendt D."/>
            <person name="Savage R."/>
            <person name="Osoegawa K."/>
            <person name="de Jong P."/>
            <person name="Lindberg D.R."/>
            <person name="Seaver E.C."/>
            <person name="Weisblat D.A."/>
            <person name="Putnam N.H."/>
            <person name="Grigoriev I.V."/>
            <person name="Rokhsar D.S."/>
        </authorList>
    </citation>
    <scope>NUCLEOTIDE SEQUENCE</scope>
    <source>
        <strain evidence="11">I ESC-2004</strain>
    </source>
</reference>
<dbReference type="Gene3D" id="1.20.1250.20">
    <property type="entry name" value="MFS general substrate transporter like domains"/>
    <property type="match status" value="2"/>
</dbReference>
<keyword evidence="5 7" id="KW-0472">Membrane</keyword>
<feature type="region of interest" description="Disordered" evidence="6">
    <location>
        <begin position="1"/>
        <end position="33"/>
    </location>
</feature>
<evidence type="ECO:0000256" key="6">
    <source>
        <dbReference type="SAM" id="MobiDB-lite"/>
    </source>
</evidence>
<evidence type="ECO:0000256" key="5">
    <source>
        <dbReference type="ARBA" id="ARBA00023136"/>
    </source>
</evidence>
<dbReference type="HOGENOM" id="CLU_028639_3_0_1"/>
<dbReference type="InterPro" id="IPR011701">
    <property type="entry name" value="MFS"/>
</dbReference>
<name>R7UTW6_CAPTE</name>
<feature type="transmembrane region" description="Helical" evidence="7">
    <location>
        <begin position="354"/>
        <end position="379"/>
    </location>
</feature>
<evidence type="ECO:0000256" key="4">
    <source>
        <dbReference type="ARBA" id="ARBA00022989"/>
    </source>
</evidence>
<feature type="transmembrane region" description="Helical" evidence="7">
    <location>
        <begin position="391"/>
        <end position="410"/>
    </location>
</feature>
<dbReference type="EnsemblMetazoa" id="CapteT147516">
    <property type="protein sequence ID" value="CapteP147516"/>
    <property type="gene ID" value="CapteG147516"/>
</dbReference>
<dbReference type="InterPro" id="IPR050930">
    <property type="entry name" value="MFS_Vesicular_Transporter"/>
</dbReference>
<dbReference type="EMBL" id="AMQN01006341">
    <property type="status" value="NOT_ANNOTATED_CDS"/>
    <property type="molecule type" value="Genomic_DNA"/>
</dbReference>
<dbReference type="OrthoDB" id="446368at2759"/>
<reference evidence="9 11" key="2">
    <citation type="journal article" date="2013" name="Nature">
        <title>Insights into bilaterian evolution from three spiralian genomes.</title>
        <authorList>
            <person name="Simakov O."/>
            <person name="Marletaz F."/>
            <person name="Cho S.J."/>
            <person name="Edsinger-Gonzales E."/>
            <person name="Havlak P."/>
            <person name="Hellsten U."/>
            <person name="Kuo D.H."/>
            <person name="Larsson T."/>
            <person name="Lv J."/>
            <person name="Arendt D."/>
            <person name="Savage R."/>
            <person name="Osoegawa K."/>
            <person name="de Jong P."/>
            <person name="Grimwood J."/>
            <person name="Chapman J.A."/>
            <person name="Shapiro H."/>
            <person name="Aerts A."/>
            <person name="Otillar R.P."/>
            <person name="Terry A.Y."/>
            <person name="Boore J.L."/>
            <person name="Grigoriev I.V."/>
            <person name="Lindberg D.R."/>
            <person name="Seaver E.C."/>
            <person name="Weisblat D.A."/>
            <person name="Putnam N.H."/>
            <person name="Rokhsar D.S."/>
        </authorList>
    </citation>
    <scope>NUCLEOTIDE SEQUENCE</scope>
    <source>
        <strain evidence="9 11">I ESC-2004</strain>
    </source>
</reference>
<feature type="domain" description="Major facilitator superfamily (MFS) profile" evidence="8">
    <location>
        <begin position="75"/>
        <end position="485"/>
    </location>
</feature>
<organism evidence="9">
    <name type="scientific">Capitella teleta</name>
    <name type="common">Polychaete worm</name>
    <dbReference type="NCBI Taxonomy" id="283909"/>
    <lineage>
        <taxon>Eukaryota</taxon>
        <taxon>Metazoa</taxon>
        <taxon>Spiralia</taxon>
        <taxon>Lophotrochozoa</taxon>
        <taxon>Annelida</taxon>
        <taxon>Polychaeta</taxon>
        <taxon>Sedentaria</taxon>
        <taxon>Scolecida</taxon>
        <taxon>Capitellidae</taxon>
        <taxon>Capitella</taxon>
    </lineage>
</organism>
<protein>
    <recommendedName>
        <fullName evidence="8">Major facilitator superfamily (MFS) profile domain-containing protein</fullName>
    </recommendedName>
</protein>
<dbReference type="GO" id="GO:0022857">
    <property type="term" value="F:transmembrane transporter activity"/>
    <property type="evidence" value="ECO:0007669"/>
    <property type="project" value="InterPro"/>
</dbReference>
<evidence type="ECO:0000256" key="3">
    <source>
        <dbReference type="ARBA" id="ARBA00022692"/>
    </source>
</evidence>
<reference evidence="10" key="3">
    <citation type="submission" date="2015-06" db="UniProtKB">
        <authorList>
            <consortium name="EnsemblMetazoa"/>
        </authorList>
    </citation>
    <scope>IDENTIFICATION</scope>
</reference>
<dbReference type="STRING" id="283909.R7UTW6"/>
<keyword evidence="11" id="KW-1185">Reference proteome</keyword>
<dbReference type="PANTHER" id="PTHR23506">
    <property type="entry name" value="GH10249P"/>
    <property type="match status" value="1"/>
</dbReference>
<evidence type="ECO:0000313" key="11">
    <source>
        <dbReference type="Proteomes" id="UP000014760"/>
    </source>
</evidence>
<evidence type="ECO:0000313" key="10">
    <source>
        <dbReference type="EnsemblMetazoa" id="CapteP147516"/>
    </source>
</evidence>
<evidence type="ECO:0000256" key="2">
    <source>
        <dbReference type="ARBA" id="ARBA00022448"/>
    </source>
</evidence>
<evidence type="ECO:0000256" key="1">
    <source>
        <dbReference type="ARBA" id="ARBA00004141"/>
    </source>
</evidence>
<accession>R7UTW6</accession>
<keyword evidence="4 7" id="KW-1133">Transmembrane helix</keyword>
<dbReference type="OMA" id="REMACIC"/>
<dbReference type="InterPro" id="IPR020846">
    <property type="entry name" value="MFS_dom"/>
</dbReference>
<dbReference type="PROSITE" id="PS50850">
    <property type="entry name" value="MFS"/>
    <property type="match status" value="1"/>
</dbReference>
<keyword evidence="2" id="KW-0813">Transport</keyword>
<feature type="transmembrane region" description="Helical" evidence="7">
    <location>
        <begin position="170"/>
        <end position="197"/>
    </location>
</feature>
<dbReference type="InterPro" id="IPR036259">
    <property type="entry name" value="MFS_trans_sf"/>
</dbReference>
<dbReference type="Proteomes" id="UP000014760">
    <property type="component" value="Unassembled WGS sequence"/>
</dbReference>
<dbReference type="GO" id="GO:0016020">
    <property type="term" value="C:membrane"/>
    <property type="evidence" value="ECO:0007669"/>
    <property type="project" value="UniProtKB-SubCell"/>
</dbReference>
<feature type="transmembrane region" description="Helical" evidence="7">
    <location>
        <begin position="75"/>
        <end position="97"/>
    </location>
</feature>
<dbReference type="EMBL" id="KB298124">
    <property type="protein sequence ID" value="ELU09605.1"/>
    <property type="molecule type" value="Genomic_DNA"/>
</dbReference>
<feature type="transmembrane region" description="Helical" evidence="7">
    <location>
        <begin position="279"/>
        <end position="300"/>
    </location>
</feature>
<evidence type="ECO:0000259" key="8">
    <source>
        <dbReference type="PROSITE" id="PS50850"/>
    </source>
</evidence>
<dbReference type="SUPFAM" id="SSF103473">
    <property type="entry name" value="MFS general substrate transporter"/>
    <property type="match status" value="1"/>
</dbReference>
<dbReference type="Pfam" id="PF07690">
    <property type="entry name" value="MFS_1"/>
    <property type="match status" value="2"/>
</dbReference>
<sequence length="485" mass="51586">MTVRQISRARGVRLPRRNSTGSLPSLPRSSSVTESEAAVASAPLNGSEDIAQADVQGAPTATGVWRNTTGSQKGVLVMLALTDMAVYMALSILAPFFPREASSKGVSEFLSGWIFGIFSLVQCITSPLFGKLVPKLGARWTCLAGIFFAGGCTILFGFLVYIPTTEDNNTMFIAFCFVLRAFMALGASANATAAFAIAAATFPDNPATVLGLLETAVGIGLMLGPALGGVLYEVGGFMMPFLVLGSFMMLTVPISLCVLPREERSDSASRQSGSIKLLLRIPAISVTGFAVFVSSFSWVVLDPTLEPHLRVVRFNLSPSIIGLIFLLMSACYACCSPIWGWVADNVVSGSRAPMMIVGFFLMTIGFSLLGPSPLILYYFNIAVISNLQSALWLDIFALIVLGFAASLSLVPTYDKILDASDQAGIEDSMGNYSAVAGLWNGTYSFGEFVGPVVAGYLVGQIGFPWAMQGASILTFIMVRIFNTIP</sequence>
<feature type="transmembrane region" description="Helical" evidence="7">
    <location>
        <begin position="237"/>
        <end position="259"/>
    </location>
</feature>
<gene>
    <name evidence="9" type="ORF">CAPTEDRAFT_147516</name>
</gene>
<feature type="transmembrane region" description="Helical" evidence="7">
    <location>
        <begin position="320"/>
        <end position="342"/>
    </location>
</feature>
<feature type="transmembrane region" description="Helical" evidence="7">
    <location>
        <begin position="209"/>
        <end position="231"/>
    </location>
</feature>
<feature type="transmembrane region" description="Helical" evidence="7">
    <location>
        <begin position="109"/>
        <end position="130"/>
    </location>
</feature>
<evidence type="ECO:0000256" key="7">
    <source>
        <dbReference type="SAM" id="Phobius"/>
    </source>
</evidence>
<proteinExistence type="predicted"/>
<keyword evidence="3 7" id="KW-0812">Transmembrane</keyword>
<dbReference type="PANTHER" id="PTHR23506:SF28">
    <property type="entry name" value="MFS-TYPE TRANSPORTER SLC18B1-LIKE PROTEIN"/>
    <property type="match status" value="1"/>
</dbReference>
<dbReference type="AlphaFoldDB" id="R7UTW6"/>
<evidence type="ECO:0000313" key="9">
    <source>
        <dbReference type="EMBL" id="ELU09605.1"/>
    </source>
</evidence>